<keyword evidence="2" id="KW-1185">Reference proteome</keyword>
<sequence>MKKILVYLFLGGVVFTSCSKDDKITPEIDFNQALELPENTAWQKRVKVFYDDFNTYVRMDYTVKDVKWNWDSRRNYEHTLPKSEEDAEKLFNFMDETLFQVYPDELLRKMLPYQILLADTLNATKNTKVQSYALSGMNHIIFGGAGPKTFPQTAATKLAAAKEIHECFALSLIAKVEEQPEAFWAVSTYERMGLTSDAMMYQQGYVYRNKVLPPDKDKDYSTYVAWVASNTKAQIEAVTDVYPLVKKKVELLRQYYAAQLDTNLDDLMRK</sequence>
<dbReference type="EMBL" id="ATDL01000015">
    <property type="protein sequence ID" value="ERJ58837.1"/>
    <property type="molecule type" value="Genomic_DNA"/>
</dbReference>
<dbReference type="PATRIC" id="fig|1346330.5.peg.2168"/>
<dbReference type="PROSITE" id="PS51257">
    <property type="entry name" value="PROKAR_LIPOPROTEIN"/>
    <property type="match status" value="1"/>
</dbReference>
<dbReference type="OrthoDB" id="1495794at2"/>
<name>U2HTJ7_9SPHI</name>
<dbReference type="AlphaFoldDB" id="U2HTJ7"/>
<dbReference type="Gene3D" id="3.40.390.70">
    <property type="match status" value="1"/>
</dbReference>
<evidence type="ECO:0000313" key="2">
    <source>
        <dbReference type="Proteomes" id="UP000016584"/>
    </source>
</evidence>
<gene>
    <name evidence="1" type="ORF">M472_08650</name>
</gene>
<comment type="caution">
    <text evidence="1">The sequence shown here is derived from an EMBL/GenBank/DDBJ whole genome shotgun (WGS) entry which is preliminary data.</text>
</comment>
<dbReference type="eggNOG" id="ENOG50318E6">
    <property type="taxonomic scope" value="Bacteria"/>
</dbReference>
<evidence type="ECO:0000313" key="1">
    <source>
        <dbReference type="EMBL" id="ERJ58837.1"/>
    </source>
</evidence>
<dbReference type="RefSeq" id="WP_021070330.1">
    <property type="nucleotide sequence ID" value="NZ_ATDL01000015.1"/>
</dbReference>
<evidence type="ECO:0008006" key="3">
    <source>
        <dbReference type="Google" id="ProtNLM"/>
    </source>
</evidence>
<dbReference type="Proteomes" id="UP000016584">
    <property type="component" value="Unassembled WGS sequence"/>
</dbReference>
<proteinExistence type="predicted"/>
<accession>U2HTJ7</accession>
<protein>
    <recommendedName>
        <fullName evidence="3">Lipoprotein</fullName>
    </recommendedName>
</protein>
<organism evidence="1 2">
    <name type="scientific">Sphingobacterium paucimobilis HER1398</name>
    <dbReference type="NCBI Taxonomy" id="1346330"/>
    <lineage>
        <taxon>Bacteria</taxon>
        <taxon>Pseudomonadati</taxon>
        <taxon>Bacteroidota</taxon>
        <taxon>Sphingobacteriia</taxon>
        <taxon>Sphingobacteriales</taxon>
        <taxon>Sphingobacteriaceae</taxon>
        <taxon>Sphingobacterium</taxon>
    </lineage>
</organism>
<reference evidence="1 2" key="1">
    <citation type="journal article" date="2013" name="Genome Announc.">
        <title>The Draft Genome Sequence of Sphingomonas paucimobilis Strain HER1398 (Proteobacteria), Host to the Giant PAU Phage, Indicates That It Is a Member of the Genus Sphingobacterium (Bacteroidetes).</title>
        <authorList>
            <person name="White R.A.III."/>
            <person name="Suttle C.A."/>
        </authorList>
    </citation>
    <scope>NUCLEOTIDE SEQUENCE [LARGE SCALE GENOMIC DNA]</scope>
    <source>
        <strain evidence="1 2">HER1398</strain>
    </source>
</reference>
<dbReference type="STRING" id="1346330.M472_08650"/>